<dbReference type="Pfam" id="PF12741">
    <property type="entry name" value="SusD-like"/>
    <property type="match status" value="1"/>
</dbReference>
<comment type="caution">
    <text evidence="1">The sequence shown here is derived from an EMBL/GenBank/DDBJ whole genome shotgun (WGS) entry which is preliminary data.</text>
</comment>
<dbReference type="InterPro" id="IPR024302">
    <property type="entry name" value="SusD-like"/>
</dbReference>
<proteinExistence type="predicted"/>
<dbReference type="AlphaFoldDB" id="A0A918JXG3"/>
<gene>
    <name evidence="1" type="ORF">GCM10007384_18190</name>
</gene>
<dbReference type="Gene3D" id="1.25.40.390">
    <property type="match status" value="2"/>
</dbReference>
<sequence length="583" mass="64702">MGLVFKQRFNKKTMKKYNITNTIFKYFTIPLVLIGLVIVTNSCETTELDLLDNPSRLQPDQASEDLFVSGIQLGLTAFFDSDNTDNFNGANELGMQVTRMIAMTGGTSYQNAYTPADLNGMYADAYTGVMIDIRTLIPLAEEKGLYTHLGIAQVSEAYIMMTLVDYFGDFPYEEAFLGSENTNPGLTPGKDIYTAIEQLLIDAIVNFNKEESADVANDFFYGGDESKWIKLANTLRLKSYLQTRLVDANAGNKITAIVTEGNYIQSSADDFQFNYSTTDVNPDSRHPLFGISFDNGPLDYVGNWYMNALVNQKNLADANINDPRRRYYIYRQETDYTAADEQKKPCISEDRPAHYSTEETYCNSVGSGYWGRDHGDDDGLPPDDALRTLFGVYPVGGPFDNDSGANVRNRNVGLRGAGSSMIMLSSYVQFMLAEAALTTSYSGDARAHLDAGIAQSITKVLAFGQQLPADEIPSSLVPSASDITTYKDAILEKYDAPGLDDDAKLDIIIEQYFLALWQNGVEAYNTYRRTGKPDLQPTLLATPGVYIRTFPYPDALVNRNSSVDSKPISTQVFWDTNPANFID</sequence>
<dbReference type="Pfam" id="PF12771">
    <property type="entry name" value="SusD-like_2"/>
    <property type="match status" value="1"/>
</dbReference>
<dbReference type="EMBL" id="BMWS01000010">
    <property type="protein sequence ID" value="GGX16968.1"/>
    <property type="molecule type" value="Genomic_DNA"/>
</dbReference>
<protein>
    <recommendedName>
        <fullName evidence="3">SusD/RagB family nutrient-binding outer membrane lipoprotein</fullName>
    </recommendedName>
</protein>
<dbReference type="InterPro" id="IPR011990">
    <property type="entry name" value="TPR-like_helical_dom_sf"/>
</dbReference>
<organism evidence="1 2">
    <name type="scientific">Aquimarina muelleri</name>
    <dbReference type="NCBI Taxonomy" id="279356"/>
    <lineage>
        <taxon>Bacteria</taxon>
        <taxon>Pseudomonadati</taxon>
        <taxon>Bacteroidota</taxon>
        <taxon>Flavobacteriia</taxon>
        <taxon>Flavobacteriales</taxon>
        <taxon>Flavobacteriaceae</taxon>
        <taxon>Aquimarina</taxon>
    </lineage>
</organism>
<evidence type="ECO:0000313" key="2">
    <source>
        <dbReference type="Proteomes" id="UP000601108"/>
    </source>
</evidence>
<dbReference type="SUPFAM" id="SSF48452">
    <property type="entry name" value="TPR-like"/>
    <property type="match status" value="1"/>
</dbReference>
<evidence type="ECO:0000313" key="1">
    <source>
        <dbReference type="EMBL" id="GGX16968.1"/>
    </source>
</evidence>
<name>A0A918JXG3_9FLAO</name>
<reference evidence="1 2" key="1">
    <citation type="journal article" date="2014" name="Int. J. Syst. Evol. Microbiol.">
        <title>Complete genome sequence of Corynebacterium casei LMG S-19264T (=DSM 44701T), isolated from a smear-ripened cheese.</title>
        <authorList>
            <consortium name="US DOE Joint Genome Institute (JGI-PGF)"/>
            <person name="Walter F."/>
            <person name="Albersmeier A."/>
            <person name="Kalinowski J."/>
            <person name="Ruckert C."/>
        </authorList>
    </citation>
    <scope>NUCLEOTIDE SEQUENCE [LARGE SCALE GENOMIC DNA]</scope>
    <source>
        <strain evidence="1 2">KCTC 12285</strain>
    </source>
</reference>
<dbReference type="Proteomes" id="UP000601108">
    <property type="component" value="Unassembled WGS sequence"/>
</dbReference>
<evidence type="ECO:0008006" key="3">
    <source>
        <dbReference type="Google" id="ProtNLM"/>
    </source>
</evidence>
<dbReference type="InterPro" id="IPR041662">
    <property type="entry name" value="SusD-like_2"/>
</dbReference>
<keyword evidence="2" id="KW-1185">Reference proteome</keyword>
<accession>A0A918JXG3</accession>